<dbReference type="EMBL" id="GG662767">
    <property type="protein sequence ID" value="EWS75410.1"/>
    <property type="molecule type" value="Genomic_DNA"/>
</dbReference>
<dbReference type="Proteomes" id="UP000009168">
    <property type="component" value="Unassembled WGS sequence"/>
</dbReference>
<dbReference type="RefSeq" id="XP_012652084.1">
    <property type="nucleotide sequence ID" value="XM_012796630.1"/>
</dbReference>
<keyword evidence="1 2" id="KW-0812">Transmembrane</keyword>
<keyword evidence="3" id="KW-1185">Reference proteome</keyword>
<dbReference type="GeneID" id="24437300"/>
<evidence type="ECO:0000313" key="2">
    <source>
        <dbReference type="EMBL" id="EWS75410.1"/>
    </source>
</evidence>
<organism evidence="2 3">
    <name type="scientific">Tetrahymena thermophila (strain SB210)</name>
    <dbReference type="NCBI Taxonomy" id="312017"/>
    <lineage>
        <taxon>Eukaryota</taxon>
        <taxon>Sar</taxon>
        <taxon>Alveolata</taxon>
        <taxon>Ciliophora</taxon>
        <taxon>Intramacronucleata</taxon>
        <taxon>Oligohymenophorea</taxon>
        <taxon>Hymenostomatida</taxon>
        <taxon>Tetrahymenina</taxon>
        <taxon>Tetrahymenidae</taxon>
        <taxon>Tetrahymena</taxon>
    </lineage>
</organism>
<dbReference type="KEGG" id="tet:TTHERM_000104939"/>
<dbReference type="AlphaFoldDB" id="W7X7R3"/>
<proteinExistence type="predicted"/>
<keyword evidence="1" id="KW-1133">Transmembrane helix</keyword>
<evidence type="ECO:0000256" key="1">
    <source>
        <dbReference type="SAM" id="Phobius"/>
    </source>
</evidence>
<gene>
    <name evidence="2" type="ORF">TTHERM_000104939</name>
</gene>
<name>W7X7R3_TETTS</name>
<dbReference type="InParanoid" id="W7X7R3"/>
<reference evidence="3" key="1">
    <citation type="journal article" date="2006" name="PLoS Biol.">
        <title>Macronuclear genome sequence of the ciliate Tetrahymena thermophila, a model eukaryote.</title>
        <authorList>
            <person name="Eisen J.A."/>
            <person name="Coyne R.S."/>
            <person name="Wu M."/>
            <person name="Wu D."/>
            <person name="Thiagarajan M."/>
            <person name="Wortman J.R."/>
            <person name="Badger J.H."/>
            <person name="Ren Q."/>
            <person name="Amedeo P."/>
            <person name="Jones K.M."/>
            <person name="Tallon L.J."/>
            <person name="Delcher A.L."/>
            <person name="Salzberg S.L."/>
            <person name="Silva J.C."/>
            <person name="Haas B.J."/>
            <person name="Majoros W.H."/>
            <person name="Farzad M."/>
            <person name="Carlton J.M."/>
            <person name="Smith R.K. Jr."/>
            <person name="Garg J."/>
            <person name="Pearlman R.E."/>
            <person name="Karrer K.M."/>
            <person name="Sun L."/>
            <person name="Manning G."/>
            <person name="Elde N.C."/>
            <person name="Turkewitz A.P."/>
            <person name="Asai D.J."/>
            <person name="Wilkes D.E."/>
            <person name="Wang Y."/>
            <person name="Cai H."/>
            <person name="Collins K."/>
            <person name="Stewart B.A."/>
            <person name="Lee S.R."/>
            <person name="Wilamowska K."/>
            <person name="Weinberg Z."/>
            <person name="Ruzzo W.L."/>
            <person name="Wloga D."/>
            <person name="Gaertig J."/>
            <person name="Frankel J."/>
            <person name="Tsao C.-C."/>
            <person name="Gorovsky M.A."/>
            <person name="Keeling P.J."/>
            <person name="Waller R.F."/>
            <person name="Patron N.J."/>
            <person name="Cherry J.M."/>
            <person name="Stover N.A."/>
            <person name="Krieger C.J."/>
            <person name="del Toro C."/>
            <person name="Ryder H.F."/>
            <person name="Williamson S.C."/>
            <person name="Barbeau R.A."/>
            <person name="Hamilton E.P."/>
            <person name="Orias E."/>
        </authorList>
    </citation>
    <scope>NUCLEOTIDE SEQUENCE [LARGE SCALE GENOMIC DNA]</scope>
    <source>
        <strain evidence="3">SB210</strain>
    </source>
</reference>
<sequence>MRRVLTNPNTNNIAEIYFCMYNFIMRRNVRAQTQQKVVLNVIDRQTHMHQQLIIKKILDQIRMNNHSKPIKETTVKLYNFFIFITLIFFLSFGFFFHNCTKVALFLSLSLSISLPQQINKQIIKRNLRCSEEQNYTENPNKDQALLVIEKLGVQQENRVLRLKRVFQEADCAF</sequence>
<protein>
    <submittedName>
        <fullName evidence="2">Transmembrane protein, putative</fullName>
    </submittedName>
</protein>
<evidence type="ECO:0000313" key="3">
    <source>
        <dbReference type="Proteomes" id="UP000009168"/>
    </source>
</evidence>
<feature type="transmembrane region" description="Helical" evidence="1">
    <location>
        <begin position="77"/>
        <end position="96"/>
    </location>
</feature>
<accession>W7X7R3</accession>
<keyword evidence="1" id="KW-0472">Membrane</keyword>